<feature type="domain" description="AMP-dependent synthetase/ligase" evidence="6">
    <location>
        <begin position="771"/>
        <end position="1095"/>
    </location>
</feature>
<dbReference type="GO" id="GO:0043041">
    <property type="term" value="P:amino acid activation for nonribosomal peptide biosynthetic process"/>
    <property type="evidence" value="ECO:0007669"/>
    <property type="project" value="TreeGrafter"/>
</dbReference>
<dbReference type="eggNOG" id="KOG1178">
    <property type="taxonomic scope" value="Eukaryota"/>
</dbReference>
<dbReference type="InParanoid" id="E5AE44"/>
<keyword evidence="2" id="KW-0597">Phosphoprotein</keyword>
<dbReference type="SUPFAM" id="SSF52777">
    <property type="entry name" value="CoA-dependent acyltransferases"/>
    <property type="match status" value="2"/>
</dbReference>
<dbReference type="SUPFAM" id="SSF56801">
    <property type="entry name" value="Acetyl-CoA synthetase-like"/>
    <property type="match status" value="1"/>
</dbReference>
<dbReference type="STRING" id="985895.E5AE44"/>
<dbReference type="OrthoDB" id="416786at2759"/>
<dbReference type="GO" id="GO:0003824">
    <property type="term" value="F:catalytic activity"/>
    <property type="evidence" value="ECO:0007669"/>
    <property type="project" value="InterPro"/>
</dbReference>
<dbReference type="Pfam" id="PF00501">
    <property type="entry name" value="AMP-binding"/>
    <property type="match status" value="1"/>
</dbReference>
<comment type="similarity">
    <text evidence="4">Belongs to the NRP synthetase family.</text>
</comment>
<dbReference type="InterPro" id="IPR001242">
    <property type="entry name" value="Condensation_dom"/>
</dbReference>
<evidence type="ECO:0000259" key="6">
    <source>
        <dbReference type="Pfam" id="PF00501"/>
    </source>
</evidence>
<keyword evidence="1" id="KW-0596">Phosphopantetheine</keyword>
<dbReference type="FunFam" id="3.30.559.10:FF:000151">
    <property type="entry name" value="Uncharacterized protein"/>
    <property type="match status" value="1"/>
</dbReference>
<dbReference type="InterPro" id="IPR023213">
    <property type="entry name" value="CAT-like_dom_sf"/>
</dbReference>
<dbReference type="Gene3D" id="3.30.300.30">
    <property type="match status" value="1"/>
</dbReference>
<dbReference type="PANTHER" id="PTHR45527:SF11">
    <property type="entry name" value="NONRIBOSOMAL PEPTIDE SYNTHETASE 5"/>
    <property type="match status" value="1"/>
</dbReference>
<dbReference type="PANTHER" id="PTHR45527">
    <property type="entry name" value="NONRIBOSOMAL PEPTIDE SYNTHETASE"/>
    <property type="match status" value="1"/>
</dbReference>
<dbReference type="InterPro" id="IPR042099">
    <property type="entry name" value="ANL_N_sf"/>
</dbReference>
<proteinExistence type="inferred from homology"/>
<name>E5AE44_LEPMJ</name>
<evidence type="ECO:0008006" key="10">
    <source>
        <dbReference type="Google" id="ProtNLM"/>
    </source>
</evidence>
<reference evidence="9" key="1">
    <citation type="journal article" date="2011" name="Nat. Commun.">
        <title>Effector diversification within compartments of the Leptosphaeria maculans genome affected by Repeat-Induced Point mutations.</title>
        <authorList>
            <person name="Rouxel T."/>
            <person name="Grandaubert J."/>
            <person name="Hane J.K."/>
            <person name="Hoede C."/>
            <person name="van de Wouw A.P."/>
            <person name="Couloux A."/>
            <person name="Dominguez V."/>
            <person name="Anthouard V."/>
            <person name="Bally P."/>
            <person name="Bourras S."/>
            <person name="Cozijnsen A.J."/>
            <person name="Ciuffetti L.M."/>
            <person name="Degrave A."/>
            <person name="Dilmaghani A."/>
            <person name="Duret L."/>
            <person name="Fudal I."/>
            <person name="Goodwin S.B."/>
            <person name="Gout L."/>
            <person name="Glaser N."/>
            <person name="Linglin J."/>
            <person name="Kema G.H.J."/>
            <person name="Lapalu N."/>
            <person name="Lawrence C.B."/>
            <person name="May K."/>
            <person name="Meyer M."/>
            <person name="Ollivier B."/>
            <person name="Poulain J."/>
            <person name="Schoch C.L."/>
            <person name="Simon A."/>
            <person name="Spatafora J.W."/>
            <person name="Stachowiak A."/>
            <person name="Turgeon B.G."/>
            <person name="Tyler B.M."/>
            <person name="Vincent D."/>
            <person name="Weissenbach J."/>
            <person name="Amselem J."/>
            <person name="Quesneville H."/>
            <person name="Oliver R.P."/>
            <person name="Wincker P."/>
            <person name="Balesdent M.-H."/>
            <person name="Howlett B.J."/>
        </authorList>
    </citation>
    <scope>NUCLEOTIDE SEQUENCE [LARGE SCALE GENOMIC DNA]</scope>
    <source>
        <strain evidence="9">JN3 / isolate v23.1.3 / race Av1-4-5-6-7-8</strain>
    </source>
</reference>
<dbReference type="Gene3D" id="3.40.50.12780">
    <property type="entry name" value="N-terminal domain of ligase-like"/>
    <property type="match status" value="1"/>
</dbReference>
<dbReference type="Pfam" id="PF00668">
    <property type="entry name" value="Condensation"/>
    <property type="match status" value="1"/>
</dbReference>
<evidence type="ECO:0000313" key="8">
    <source>
        <dbReference type="EMBL" id="CBY01483.1"/>
    </source>
</evidence>
<feature type="domain" description="Condensation" evidence="7">
    <location>
        <begin position="318"/>
        <end position="736"/>
    </location>
</feature>
<organism evidence="8 9">
    <name type="scientific">Leptosphaeria maculans (strain JN3 / isolate v23.1.3 / race Av1-4-5-6-7-8)</name>
    <name type="common">Blackleg fungus</name>
    <name type="synonym">Phoma lingam</name>
    <dbReference type="NCBI Taxonomy" id="985895"/>
    <lineage>
        <taxon>Eukaryota</taxon>
        <taxon>Fungi</taxon>
        <taxon>Dikarya</taxon>
        <taxon>Ascomycota</taxon>
        <taxon>Pezizomycotina</taxon>
        <taxon>Dothideomycetes</taxon>
        <taxon>Pleosporomycetidae</taxon>
        <taxon>Pleosporales</taxon>
        <taxon>Pleosporineae</taxon>
        <taxon>Leptosphaeriaceae</taxon>
        <taxon>Plenodomus</taxon>
        <taxon>Plenodomus lingam/Leptosphaeria maculans species complex</taxon>
    </lineage>
</organism>
<dbReference type="GeneID" id="13290524"/>
<dbReference type="GO" id="GO:0005737">
    <property type="term" value="C:cytoplasm"/>
    <property type="evidence" value="ECO:0007669"/>
    <property type="project" value="TreeGrafter"/>
</dbReference>
<evidence type="ECO:0000259" key="7">
    <source>
        <dbReference type="Pfam" id="PF00668"/>
    </source>
</evidence>
<evidence type="ECO:0000256" key="1">
    <source>
        <dbReference type="ARBA" id="ARBA00022450"/>
    </source>
</evidence>
<dbReference type="HOGENOM" id="CLU_000022_2_12_1"/>
<feature type="compositionally biased region" description="Polar residues" evidence="5">
    <location>
        <begin position="156"/>
        <end position="167"/>
    </location>
</feature>
<feature type="region of interest" description="Disordered" evidence="5">
    <location>
        <begin position="155"/>
        <end position="211"/>
    </location>
</feature>
<dbReference type="Proteomes" id="UP000002668">
    <property type="component" value="Genome"/>
</dbReference>
<dbReference type="EMBL" id="FP929139">
    <property type="protein sequence ID" value="CBY01483.1"/>
    <property type="molecule type" value="Genomic_DNA"/>
</dbReference>
<sequence length="1285" mass="141416">MATDIACGPRSFNPSMLSMTLYELLYQQYQYAVWDNKILGRRSTGVSTSVACAYQVGARYSMPHRQRMPRQHVPSNRRMSHPRLIRRHILECLELMVDGERNWSRLRRSHYIGLDYRLREKFALTFTLSAQTMSIDEGCDREDKLVHYGSTDAFGKQTTATSSQSHINKPYGTHHQGQPRTPPEPAHPHHPTQHAYLLSSNDSGNPRHPPPLLLRFLPAKHSPAPKYCCLTVSPHRTVIPASRAGCASRQLEPDLDMDGVCVAFYQRRQTTLPTQKMKPNLPTHSSHQTKIRPLSSIPLPTLSSVATTCRIPATRILDIYPCTPLQSSMIASNRNEMFHFVLSPARPVDPDPFCAAVARVVACNEILRTRIVKGVGLGDESVDVNVVTDEEHVTDRDTGYESIEEFLRGDQNAAQHRFEEGGLLFRSAYVGGHAVLTLHHAVMDYWSIDKLIQLDLSVVYAGQPPIQRPPFKEFVRHCLDLDKDAATAFWMQRFKGAPTVFPEPRSEQSTPPRVSEKTVRHMPLHRMTGRGGLASSHMPLYIEAAWALTTAIYTNSESIAYGLVLSGRSMTMNGIENTLGPTVAEVPVQVNVRRQTMTVDSLIKDRATALRQLQQHAREVQYGVENIGALSESARKAAGFQTLINIRPAVFSDKEAGNTANGNHIKLRMVWLQGYYPLQFIFSIMNDGVTVWARTDSAVVSDGQLDRILNQFEHTLRVLTEVPLQTRLADLPLLAPQARAEIFEWNHALPEIANRTLIEALHPWARSENLAVEAVDGSATHAALHSMSNRISEELRERGVSPGKPVGFLFEKSLSAIVALLGLLKAGGICVPIEKYDEALLSSVGVELLVTSPACYALVPSLGPNVFVVDPDSREKPAVVKPESESLPDGDAVTMKSSGQDLAYILFTTEESEERQAPVMLSHGHLVSALTRYVHAFDWQPECRIVQFSRYPSSQSALEILGTLLAGGCVCVPHVDESNLPAFIDSANANGALLPPSVIRTMSPTQVPGLRFLASVGGEAFADQDTGKTWSGRVCFFRAWVIGEASLLMTVAQVSPDPPYPDSMGNPVGCVAWIVNPENTDDLVALGGVGEVVIEAGSASGVVTLPVPVPAWVSGHTALVSPPTWAPCRSASGTGQGSSQYWRTRVLAKNNADGSLSPVGRVSNRVKLGGQPIQLEQIERVLLACPHAGSRLRDVVVSTRIAAGRTQLVAVVCLADRRLPSDKVLARLPEHSTRVCREHLSAWALSRLSPALVPTAIHVVEELPRSLLHRVDRLAVREWLRQPHN</sequence>
<dbReference type="InterPro" id="IPR000873">
    <property type="entry name" value="AMP-dep_synth/lig_dom"/>
</dbReference>
<evidence type="ECO:0000256" key="5">
    <source>
        <dbReference type="SAM" id="MobiDB-lite"/>
    </source>
</evidence>
<dbReference type="GO" id="GO:0031177">
    <property type="term" value="F:phosphopantetheine binding"/>
    <property type="evidence" value="ECO:0007669"/>
    <property type="project" value="TreeGrafter"/>
</dbReference>
<gene>
    <name evidence="8" type="ORF">LEMA_P002700.1</name>
</gene>
<dbReference type="Gene3D" id="3.30.559.30">
    <property type="entry name" value="Nonribosomal peptide synthetase, condensation domain"/>
    <property type="match status" value="1"/>
</dbReference>
<dbReference type="VEuPathDB" id="FungiDB:LEMA_P002700.1"/>
<dbReference type="InterPro" id="IPR045851">
    <property type="entry name" value="AMP-bd_C_sf"/>
</dbReference>
<evidence type="ECO:0000256" key="3">
    <source>
        <dbReference type="ARBA" id="ARBA00022598"/>
    </source>
</evidence>
<evidence type="ECO:0000313" key="9">
    <source>
        <dbReference type="Proteomes" id="UP000002668"/>
    </source>
</evidence>
<keyword evidence="3" id="KW-0436">Ligase</keyword>
<accession>E5AE44</accession>
<evidence type="ECO:0000256" key="4">
    <source>
        <dbReference type="ARBA" id="ARBA00029454"/>
    </source>
</evidence>
<evidence type="ECO:0000256" key="2">
    <source>
        <dbReference type="ARBA" id="ARBA00022553"/>
    </source>
</evidence>
<keyword evidence="9" id="KW-1185">Reference proteome</keyword>
<dbReference type="OMA" id="DYWSIDK"/>
<feature type="region of interest" description="Disordered" evidence="5">
    <location>
        <begin position="500"/>
        <end position="519"/>
    </location>
</feature>
<dbReference type="GO" id="GO:0044550">
    <property type="term" value="P:secondary metabolite biosynthetic process"/>
    <property type="evidence" value="ECO:0007669"/>
    <property type="project" value="TreeGrafter"/>
</dbReference>
<dbReference type="Gene3D" id="3.30.559.10">
    <property type="entry name" value="Chloramphenicol acetyltransferase-like domain"/>
    <property type="match status" value="1"/>
</dbReference>
<protein>
    <recommendedName>
        <fullName evidence="10">Carrier domain-containing protein</fullName>
    </recommendedName>
</protein>